<keyword evidence="6" id="KW-1185">Reference proteome</keyword>
<dbReference type="EC" id="2.7.8.40" evidence="5"/>
<feature type="transmembrane region" description="Helical" evidence="3">
    <location>
        <begin position="246"/>
        <end position="270"/>
    </location>
</feature>
<organism evidence="5 6">
    <name type="scientific">Devosia equisanguinis</name>
    <dbReference type="NCBI Taxonomy" id="2490941"/>
    <lineage>
        <taxon>Bacteria</taxon>
        <taxon>Pseudomonadati</taxon>
        <taxon>Pseudomonadota</taxon>
        <taxon>Alphaproteobacteria</taxon>
        <taxon>Hyphomicrobiales</taxon>
        <taxon>Devosiaceae</taxon>
        <taxon>Devosia</taxon>
    </lineage>
</organism>
<proteinExistence type="inferred from homology"/>
<dbReference type="Proteomes" id="UP000268844">
    <property type="component" value="Unassembled WGS sequence"/>
</dbReference>
<evidence type="ECO:0000313" key="6">
    <source>
        <dbReference type="Proteomes" id="UP000268844"/>
    </source>
</evidence>
<reference evidence="5 6" key="1">
    <citation type="submission" date="2018-12" db="EMBL/GenBank/DDBJ databases">
        <authorList>
            <person name="Criscuolo A."/>
        </authorList>
    </citation>
    <scope>NUCLEOTIDE SEQUENCE [LARGE SCALE GENOMIC DNA]</scope>
    <source>
        <strain evidence="5">ACIP1116281</strain>
    </source>
</reference>
<gene>
    <name evidence="5" type="primary">wecA</name>
    <name evidence="5" type="ORF">DEVEQU_01132</name>
</gene>
<keyword evidence="3" id="KW-1133">Transmembrane helix</keyword>
<feature type="transmembrane region" description="Helical" evidence="3">
    <location>
        <begin position="28"/>
        <end position="51"/>
    </location>
</feature>
<dbReference type="RefSeq" id="WP_126149597.1">
    <property type="nucleotide sequence ID" value="NZ_JBHTMH010000001.1"/>
</dbReference>
<keyword evidence="2" id="KW-0270">Exopolysaccharide synthesis</keyword>
<dbReference type="OrthoDB" id="9808602at2"/>
<keyword evidence="3" id="KW-0472">Membrane</keyword>
<evidence type="ECO:0000313" key="5">
    <source>
        <dbReference type="EMBL" id="VDS04003.1"/>
    </source>
</evidence>
<sequence>MSQTRQSQNGLQAVIDLGARRRAHNNVLLIKAALPATISAALLAFAIYVLVMVSADRVDWHNILPVGLVVAMVPAIAVSLLVIASRRNHPFSMAVAVTVFALSFAISILAATRIPVSFVGIALTIPSTLLCVTLANLAMARSLSRRACLLDFPGAAAVAQKLDGRVQVVSPEEIGPDIRRVLIDPAFHHSAEWAPVLARLYTRGLEMEAWPRYLETYAGRVDIDSFELADVSYSPSQIFYYRFKRVVDLVGVLVLAVPVLVVGGLLWLYIRLVDGGPSFFIQERRGYGGGTFRLYKFRTMYKNADGASTSANDSRVLPGCHLVRQLRLDELPQLINIARGEMSFIGPRPVSVAIAEALEARIPQYINRSILLPGLTGWAQVSHGYAETQDEEIEKLSYDLYYLKHVSFDLDVIISVRTIKTLLLRKGAR</sequence>
<dbReference type="PANTHER" id="PTHR30576">
    <property type="entry name" value="COLANIC BIOSYNTHESIS UDP-GLUCOSE LIPID CARRIER TRANSFERASE"/>
    <property type="match status" value="1"/>
</dbReference>
<dbReference type="PANTHER" id="PTHR30576:SF0">
    <property type="entry name" value="UNDECAPRENYL-PHOSPHATE N-ACETYLGALACTOSAMINYL 1-PHOSPHATE TRANSFERASE-RELATED"/>
    <property type="match status" value="1"/>
</dbReference>
<feature type="transmembrane region" description="Helical" evidence="3">
    <location>
        <begin position="63"/>
        <end position="84"/>
    </location>
</feature>
<feature type="transmembrane region" description="Helical" evidence="3">
    <location>
        <begin position="116"/>
        <end position="137"/>
    </location>
</feature>
<protein>
    <submittedName>
        <fullName evidence="5">UDP-N-acetylgalactosamine-undecaprenyl-phosphate N-acetylgalactosaminephosphotransferase</fullName>
        <ecNumber evidence="5">2.7.8.40</ecNumber>
    </submittedName>
</protein>
<evidence type="ECO:0000259" key="4">
    <source>
        <dbReference type="Pfam" id="PF02397"/>
    </source>
</evidence>
<dbReference type="Pfam" id="PF02397">
    <property type="entry name" value="Bac_transf"/>
    <property type="match status" value="1"/>
</dbReference>
<keyword evidence="5" id="KW-0808">Transferase</keyword>
<dbReference type="GO" id="GO:0016780">
    <property type="term" value="F:phosphotransferase activity, for other substituted phosphate groups"/>
    <property type="evidence" value="ECO:0007669"/>
    <property type="project" value="TreeGrafter"/>
</dbReference>
<comment type="similarity">
    <text evidence="1">Belongs to the bacterial sugar transferase family.</text>
</comment>
<evidence type="ECO:0000256" key="3">
    <source>
        <dbReference type="SAM" id="Phobius"/>
    </source>
</evidence>
<feature type="transmembrane region" description="Helical" evidence="3">
    <location>
        <begin position="91"/>
        <end position="110"/>
    </location>
</feature>
<feature type="domain" description="Bacterial sugar transferase" evidence="4">
    <location>
        <begin position="244"/>
        <end position="423"/>
    </location>
</feature>
<keyword evidence="3" id="KW-0812">Transmembrane</keyword>
<evidence type="ECO:0000256" key="2">
    <source>
        <dbReference type="ARBA" id="ARBA00023169"/>
    </source>
</evidence>
<dbReference type="InterPro" id="IPR003362">
    <property type="entry name" value="Bact_transf"/>
</dbReference>
<dbReference type="GO" id="GO:0000271">
    <property type="term" value="P:polysaccharide biosynthetic process"/>
    <property type="evidence" value="ECO:0007669"/>
    <property type="project" value="UniProtKB-KW"/>
</dbReference>
<evidence type="ECO:0000256" key="1">
    <source>
        <dbReference type="ARBA" id="ARBA00006464"/>
    </source>
</evidence>
<dbReference type="AlphaFoldDB" id="A0A3S4CCF3"/>
<accession>A0A3S4CCF3</accession>
<name>A0A3S4CCF3_9HYPH</name>
<dbReference type="EMBL" id="UZWD01000018">
    <property type="protein sequence ID" value="VDS04003.1"/>
    <property type="molecule type" value="Genomic_DNA"/>
</dbReference>